<keyword evidence="5 6" id="KW-0546">Nucleotide metabolism</keyword>
<comment type="cofactor">
    <cofactor evidence="6">
        <name>Mg(2+)</name>
        <dbReference type="ChEBI" id="CHEBI:18420"/>
    </cofactor>
</comment>
<comment type="subunit">
    <text evidence="3 6">Homotrimer.</text>
</comment>
<dbReference type="InterPro" id="IPR033704">
    <property type="entry name" value="dUTPase_trimeric"/>
</dbReference>
<dbReference type="GO" id="GO:0000287">
    <property type="term" value="F:magnesium ion binding"/>
    <property type="evidence" value="ECO:0007669"/>
    <property type="project" value="UniProtKB-UniRule"/>
</dbReference>
<dbReference type="PANTHER" id="PTHR11241">
    <property type="entry name" value="DEOXYURIDINE 5'-TRIPHOSPHATE NUCLEOTIDOHYDROLASE"/>
    <property type="match status" value="1"/>
</dbReference>
<organism evidence="8 9">
    <name type="scientific">Tuber borchii</name>
    <name type="common">White truffle</name>
    <dbReference type="NCBI Taxonomy" id="42251"/>
    <lineage>
        <taxon>Eukaryota</taxon>
        <taxon>Fungi</taxon>
        <taxon>Dikarya</taxon>
        <taxon>Ascomycota</taxon>
        <taxon>Pezizomycotina</taxon>
        <taxon>Pezizomycetes</taxon>
        <taxon>Pezizales</taxon>
        <taxon>Tuberaceae</taxon>
        <taxon>Tuber</taxon>
    </lineage>
</organism>
<evidence type="ECO:0000313" key="9">
    <source>
        <dbReference type="Proteomes" id="UP000244722"/>
    </source>
</evidence>
<gene>
    <name evidence="8" type="ORF">B9Z19DRAFT_1122567</name>
</gene>
<reference evidence="8 9" key="1">
    <citation type="submission" date="2017-04" db="EMBL/GenBank/DDBJ databases">
        <title>Draft genome sequence of Tuber borchii Vittad., a whitish edible truffle.</title>
        <authorList>
            <consortium name="DOE Joint Genome Institute"/>
            <person name="Murat C."/>
            <person name="Kuo A."/>
            <person name="Barry K.W."/>
            <person name="Clum A."/>
            <person name="Dockter R.B."/>
            <person name="Fauchery L."/>
            <person name="Iotti M."/>
            <person name="Kohler A."/>
            <person name="Labutti K."/>
            <person name="Lindquist E.A."/>
            <person name="Lipzen A."/>
            <person name="Ohm R.A."/>
            <person name="Wang M."/>
            <person name="Grigoriev I.V."/>
            <person name="Zambonelli A."/>
            <person name="Martin F.M."/>
        </authorList>
    </citation>
    <scope>NUCLEOTIDE SEQUENCE [LARGE SCALE GENOMIC DNA]</scope>
    <source>
        <strain evidence="8 9">Tbo3840</strain>
    </source>
</reference>
<keyword evidence="6" id="KW-0479">Metal-binding</keyword>
<dbReference type="InterPro" id="IPR029054">
    <property type="entry name" value="dUTPase-like"/>
</dbReference>
<evidence type="ECO:0000256" key="3">
    <source>
        <dbReference type="ARBA" id="ARBA00011233"/>
    </source>
</evidence>
<protein>
    <recommendedName>
        <fullName evidence="6">Deoxyuridine 5'-triphosphate nucleotidohydrolase</fullName>
        <shortName evidence="6">dUTPase</shortName>
        <ecNumber evidence="6">3.6.1.23</ecNumber>
    </recommendedName>
    <alternativeName>
        <fullName evidence="6">dUTP pyrophosphatase</fullName>
    </alternativeName>
</protein>
<dbReference type="PANTHER" id="PTHR11241:SF0">
    <property type="entry name" value="DEOXYURIDINE 5'-TRIPHOSPHATE NUCLEOTIDOHYDROLASE"/>
    <property type="match status" value="1"/>
</dbReference>
<dbReference type="GO" id="GO:0006226">
    <property type="term" value="P:dUMP biosynthetic process"/>
    <property type="evidence" value="ECO:0007669"/>
    <property type="project" value="UniProtKB-UniRule"/>
</dbReference>
<keyword evidence="9" id="KW-1185">Reference proteome</keyword>
<comment type="caution">
    <text evidence="8">The sequence shown here is derived from an EMBL/GenBank/DDBJ whole genome shotgun (WGS) entry which is preliminary data.</text>
</comment>
<evidence type="ECO:0000313" key="8">
    <source>
        <dbReference type="EMBL" id="PUU81060.1"/>
    </source>
</evidence>
<comment type="similarity">
    <text evidence="2 6">Belongs to the dUTPase family.</text>
</comment>
<dbReference type="OrthoDB" id="419889at2759"/>
<feature type="domain" description="dUTPase-like" evidence="7">
    <location>
        <begin position="62"/>
        <end position="124"/>
    </location>
</feature>
<dbReference type="InterPro" id="IPR036157">
    <property type="entry name" value="dUTPase-like_sf"/>
</dbReference>
<dbReference type="EMBL" id="NESQ01000051">
    <property type="protein sequence ID" value="PUU81060.1"/>
    <property type="molecule type" value="Genomic_DNA"/>
</dbReference>
<comment type="function">
    <text evidence="6">Involved in nucleotide metabolism via production of dUMP, the immediate precursor of thymidine nucleotides, and decreases the intracellular concentration of dUTP so that uracil cannot be incorporated into DNA.</text>
</comment>
<dbReference type="SUPFAM" id="SSF51283">
    <property type="entry name" value="dUTPase-like"/>
    <property type="match status" value="1"/>
</dbReference>
<dbReference type="UniPathway" id="UPA00610">
    <property type="reaction ID" value="UER00666"/>
</dbReference>
<name>A0A2T7A029_TUBBO</name>
<proteinExistence type="inferred from homology"/>
<evidence type="ECO:0000256" key="1">
    <source>
        <dbReference type="ARBA" id="ARBA00005142"/>
    </source>
</evidence>
<dbReference type="STRING" id="42251.A0A2T7A029"/>
<dbReference type="Proteomes" id="UP000244722">
    <property type="component" value="Unassembled WGS sequence"/>
</dbReference>
<evidence type="ECO:0000256" key="4">
    <source>
        <dbReference type="ARBA" id="ARBA00022801"/>
    </source>
</evidence>
<dbReference type="InterPro" id="IPR008181">
    <property type="entry name" value="dUTPase"/>
</dbReference>
<dbReference type="Gene3D" id="2.70.40.10">
    <property type="match status" value="1"/>
</dbReference>
<evidence type="ECO:0000256" key="2">
    <source>
        <dbReference type="ARBA" id="ARBA00006581"/>
    </source>
</evidence>
<evidence type="ECO:0000259" key="7">
    <source>
        <dbReference type="Pfam" id="PF00692"/>
    </source>
</evidence>
<keyword evidence="6" id="KW-0460">Magnesium</keyword>
<dbReference type="Pfam" id="PF00692">
    <property type="entry name" value="dUTPase"/>
    <property type="match status" value="1"/>
</dbReference>
<sequence>MSRIIGTTTGARLQLGRARIQRGEDTIRDPCRAQWGGTQELWTIREVMCGQVLGASQPVIVEDDGRMAPRSGLASKNFIDSGTGVIGADYHGQVKVLLFNHGEADFVVSEGDRIAQLIPERVPPPPIVGFRNQLTHNMTVIRMKEELAEAWSPLAFEAICHEIS</sequence>
<comment type="pathway">
    <text evidence="1 6">Pyrimidine metabolism; dUMP biosynthesis; dUMP from dCTP (dUTP route): step 2/2.</text>
</comment>
<evidence type="ECO:0000256" key="5">
    <source>
        <dbReference type="ARBA" id="ARBA00023080"/>
    </source>
</evidence>
<comment type="catalytic activity">
    <reaction evidence="6">
        <text>dUTP + H2O = dUMP + diphosphate + H(+)</text>
        <dbReference type="Rhea" id="RHEA:10248"/>
        <dbReference type="ChEBI" id="CHEBI:15377"/>
        <dbReference type="ChEBI" id="CHEBI:15378"/>
        <dbReference type="ChEBI" id="CHEBI:33019"/>
        <dbReference type="ChEBI" id="CHEBI:61555"/>
        <dbReference type="ChEBI" id="CHEBI:246422"/>
        <dbReference type="EC" id="3.6.1.23"/>
    </reaction>
</comment>
<evidence type="ECO:0000256" key="6">
    <source>
        <dbReference type="RuleBase" id="RU367024"/>
    </source>
</evidence>
<accession>A0A2T7A029</accession>
<dbReference type="CDD" id="cd07557">
    <property type="entry name" value="trimeric_dUTPase"/>
    <property type="match status" value="1"/>
</dbReference>
<dbReference type="EC" id="3.6.1.23" evidence="6"/>
<dbReference type="AlphaFoldDB" id="A0A2T7A029"/>
<dbReference type="GO" id="GO:0004170">
    <property type="term" value="F:dUTP diphosphatase activity"/>
    <property type="evidence" value="ECO:0007669"/>
    <property type="project" value="UniProtKB-UniRule"/>
</dbReference>
<keyword evidence="4 6" id="KW-0378">Hydrolase</keyword>
<dbReference type="GO" id="GO:0046081">
    <property type="term" value="P:dUTP catabolic process"/>
    <property type="evidence" value="ECO:0007669"/>
    <property type="project" value="UniProtKB-UniRule"/>
</dbReference>